<dbReference type="AlphaFoldDB" id="A0A0A9GC66"/>
<reference evidence="1" key="2">
    <citation type="journal article" date="2015" name="Data Brief">
        <title>Shoot transcriptome of the giant reed, Arundo donax.</title>
        <authorList>
            <person name="Barrero R.A."/>
            <person name="Guerrero F.D."/>
            <person name="Moolhuijzen P."/>
            <person name="Goolsby J.A."/>
            <person name="Tidwell J."/>
            <person name="Bellgard S.E."/>
            <person name="Bellgard M.I."/>
        </authorList>
    </citation>
    <scope>NUCLEOTIDE SEQUENCE</scope>
    <source>
        <tissue evidence="1">Shoot tissue taken approximately 20 cm above the soil surface</tissue>
    </source>
</reference>
<accession>A0A0A9GC66</accession>
<sequence>MRLKGLVWPAGWATLHRELACSLNISCSSTYAPRRPFVIIWNFARKHTKKL</sequence>
<evidence type="ECO:0000313" key="1">
    <source>
        <dbReference type="EMBL" id="JAE21049.1"/>
    </source>
</evidence>
<dbReference type="EMBL" id="GBRH01176847">
    <property type="protein sequence ID" value="JAE21049.1"/>
    <property type="molecule type" value="Transcribed_RNA"/>
</dbReference>
<protein>
    <submittedName>
        <fullName evidence="1">Uncharacterized protein</fullName>
    </submittedName>
</protein>
<reference evidence="1" key="1">
    <citation type="submission" date="2014-09" db="EMBL/GenBank/DDBJ databases">
        <authorList>
            <person name="Magalhaes I.L.F."/>
            <person name="Oliveira U."/>
            <person name="Santos F.R."/>
            <person name="Vidigal T.H.D.A."/>
            <person name="Brescovit A.D."/>
            <person name="Santos A.J."/>
        </authorList>
    </citation>
    <scope>NUCLEOTIDE SEQUENCE</scope>
    <source>
        <tissue evidence="1">Shoot tissue taken approximately 20 cm above the soil surface</tissue>
    </source>
</reference>
<name>A0A0A9GC66_ARUDO</name>
<proteinExistence type="predicted"/>
<organism evidence="1">
    <name type="scientific">Arundo donax</name>
    <name type="common">Giant reed</name>
    <name type="synonym">Donax arundinaceus</name>
    <dbReference type="NCBI Taxonomy" id="35708"/>
    <lineage>
        <taxon>Eukaryota</taxon>
        <taxon>Viridiplantae</taxon>
        <taxon>Streptophyta</taxon>
        <taxon>Embryophyta</taxon>
        <taxon>Tracheophyta</taxon>
        <taxon>Spermatophyta</taxon>
        <taxon>Magnoliopsida</taxon>
        <taxon>Liliopsida</taxon>
        <taxon>Poales</taxon>
        <taxon>Poaceae</taxon>
        <taxon>PACMAD clade</taxon>
        <taxon>Arundinoideae</taxon>
        <taxon>Arundineae</taxon>
        <taxon>Arundo</taxon>
    </lineage>
</organism>